<comment type="similarity">
    <text evidence="2">Belongs to the TMEM19 family.</text>
</comment>
<organism evidence="8 9">
    <name type="scientific">Leptotrombidium deliense</name>
    <dbReference type="NCBI Taxonomy" id="299467"/>
    <lineage>
        <taxon>Eukaryota</taxon>
        <taxon>Metazoa</taxon>
        <taxon>Ecdysozoa</taxon>
        <taxon>Arthropoda</taxon>
        <taxon>Chelicerata</taxon>
        <taxon>Arachnida</taxon>
        <taxon>Acari</taxon>
        <taxon>Acariformes</taxon>
        <taxon>Trombidiformes</taxon>
        <taxon>Prostigmata</taxon>
        <taxon>Anystina</taxon>
        <taxon>Parasitengona</taxon>
        <taxon>Trombiculoidea</taxon>
        <taxon>Trombiculidae</taxon>
        <taxon>Leptotrombidium</taxon>
    </lineage>
</organism>
<evidence type="ECO:0000256" key="4">
    <source>
        <dbReference type="ARBA" id="ARBA00022692"/>
    </source>
</evidence>
<dbReference type="PANTHER" id="PTHR13353:SF5">
    <property type="entry name" value="TRANSMEMBRANE PROTEIN 19"/>
    <property type="match status" value="1"/>
</dbReference>
<evidence type="ECO:0000313" key="8">
    <source>
        <dbReference type="EMBL" id="RWS29855.1"/>
    </source>
</evidence>
<dbReference type="AlphaFoldDB" id="A0A443SQW2"/>
<gene>
    <name evidence="8" type="ORF">B4U80_11614</name>
</gene>
<dbReference type="STRING" id="299467.A0A443SQW2"/>
<keyword evidence="9" id="KW-1185">Reference proteome</keyword>
<comment type="subcellular location">
    <subcellularLocation>
        <location evidence="1">Membrane</location>
        <topology evidence="1">Multi-pass membrane protein</topology>
    </subcellularLocation>
</comment>
<dbReference type="OrthoDB" id="30881at2759"/>
<dbReference type="VEuPathDB" id="VectorBase:LDEU002187"/>
<evidence type="ECO:0000256" key="3">
    <source>
        <dbReference type="ARBA" id="ARBA00014258"/>
    </source>
</evidence>
<dbReference type="Proteomes" id="UP000288716">
    <property type="component" value="Unassembled WGS sequence"/>
</dbReference>
<keyword evidence="4 7" id="KW-0812">Transmembrane</keyword>
<dbReference type="InterPro" id="IPR002794">
    <property type="entry name" value="DUF92_TMEM19"/>
</dbReference>
<dbReference type="Pfam" id="PF01940">
    <property type="entry name" value="DUF92"/>
    <property type="match status" value="1"/>
</dbReference>
<feature type="transmembrane region" description="Helical" evidence="7">
    <location>
        <begin position="122"/>
        <end position="147"/>
    </location>
</feature>
<protein>
    <recommendedName>
        <fullName evidence="3">Transmembrane protein 19</fullName>
    </recommendedName>
</protein>
<feature type="transmembrane region" description="Helical" evidence="7">
    <location>
        <begin position="159"/>
        <end position="179"/>
    </location>
</feature>
<evidence type="ECO:0000256" key="6">
    <source>
        <dbReference type="ARBA" id="ARBA00023136"/>
    </source>
</evidence>
<comment type="caution">
    <text evidence="8">The sequence shown here is derived from an EMBL/GenBank/DDBJ whole genome shotgun (WGS) entry which is preliminary data.</text>
</comment>
<dbReference type="PANTHER" id="PTHR13353">
    <property type="entry name" value="TRANSMEMBRANE PROTEIN 19"/>
    <property type="match status" value="1"/>
</dbReference>
<reference evidence="8 9" key="1">
    <citation type="journal article" date="2018" name="Gigascience">
        <title>Genomes of trombidid mites reveal novel predicted allergens and laterally-transferred genes associated with secondary metabolism.</title>
        <authorList>
            <person name="Dong X."/>
            <person name="Chaisiri K."/>
            <person name="Xia D."/>
            <person name="Armstrong S.D."/>
            <person name="Fang Y."/>
            <person name="Donnelly M.J."/>
            <person name="Kadowaki T."/>
            <person name="McGarry J.W."/>
            <person name="Darby A.C."/>
            <person name="Makepeace B.L."/>
        </authorList>
    </citation>
    <scope>NUCLEOTIDE SEQUENCE [LARGE SCALE GENOMIC DNA]</scope>
    <source>
        <strain evidence="8">UoL-UT</strain>
    </source>
</reference>
<name>A0A443SQW2_9ACAR</name>
<proteinExistence type="inferred from homology"/>
<evidence type="ECO:0000256" key="5">
    <source>
        <dbReference type="ARBA" id="ARBA00022989"/>
    </source>
</evidence>
<evidence type="ECO:0000313" key="9">
    <source>
        <dbReference type="Proteomes" id="UP000288716"/>
    </source>
</evidence>
<evidence type="ECO:0000256" key="2">
    <source>
        <dbReference type="ARBA" id="ARBA00009012"/>
    </source>
</evidence>
<accession>A0A443SQW2</accession>
<dbReference type="GO" id="GO:0016020">
    <property type="term" value="C:membrane"/>
    <property type="evidence" value="ECO:0007669"/>
    <property type="project" value="UniProtKB-SubCell"/>
</dbReference>
<feature type="transmembrane region" description="Helical" evidence="7">
    <location>
        <begin position="216"/>
        <end position="235"/>
    </location>
</feature>
<keyword evidence="6 7" id="KW-0472">Membrane</keyword>
<dbReference type="EMBL" id="NCKV01000739">
    <property type="protein sequence ID" value="RWS29855.1"/>
    <property type="molecule type" value="Genomic_DNA"/>
</dbReference>
<keyword evidence="5 7" id="KW-1133">Transmembrane helix</keyword>
<sequence length="236" mass="25380">MLVFFISSSKATKYKQNIKKKFDAEFKEGGRRNWVQVVCNGGVACELAMLYMIERGIGGEIPINFAHDYNASWFAMAVLGAVACCNGDTFASELGTVLTRHEPRLITSLEKVPRGTNGGVTIVGLLVSALGGFLVGLGFYATLLLTVTRDVLAISPPQWPIIAVGTLCGLLGSVIDSYLGATLQYSGLDASGKVVENPGDKIRYISGVRLLDNHSVNLLSCLITAFIAPYFSFLFL</sequence>
<evidence type="ECO:0000256" key="1">
    <source>
        <dbReference type="ARBA" id="ARBA00004141"/>
    </source>
</evidence>
<evidence type="ECO:0000256" key="7">
    <source>
        <dbReference type="SAM" id="Phobius"/>
    </source>
</evidence>